<reference evidence="1" key="1">
    <citation type="submission" date="2022-07" db="EMBL/GenBank/DDBJ databases">
        <title>Genome Sequence of Phlebia brevispora.</title>
        <authorList>
            <person name="Buettner E."/>
        </authorList>
    </citation>
    <scope>NUCLEOTIDE SEQUENCE</scope>
    <source>
        <strain evidence="1">MPL23</strain>
    </source>
</reference>
<gene>
    <name evidence="1" type="ORF">NM688_g2384</name>
</gene>
<dbReference type="EMBL" id="JANHOG010000299">
    <property type="protein sequence ID" value="KAJ3555784.1"/>
    <property type="molecule type" value="Genomic_DNA"/>
</dbReference>
<evidence type="ECO:0000313" key="2">
    <source>
        <dbReference type="Proteomes" id="UP001148662"/>
    </source>
</evidence>
<name>A0ACC1T8V8_9APHY</name>
<organism evidence="1 2">
    <name type="scientific">Phlebia brevispora</name>
    <dbReference type="NCBI Taxonomy" id="194682"/>
    <lineage>
        <taxon>Eukaryota</taxon>
        <taxon>Fungi</taxon>
        <taxon>Dikarya</taxon>
        <taxon>Basidiomycota</taxon>
        <taxon>Agaricomycotina</taxon>
        <taxon>Agaricomycetes</taxon>
        <taxon>Polyporales</taxon>
        <taxon>Meruliaceae</taxon>
        <taxon>Phlebia</taxon>
    </lineage>
</organism>
<protein>
    <submittedName>
        <fullName evidence="1">Uncharacterized protein</fullName>
    </submittedName>
</protein>
<keyword evidence="2" id="KW-1185">Reference proteome</keyword>
<sequence length="1085" mass="118649">MSTLPLFPPLDGSLNLLPGLVDWQAEHNPDRPWAIFPTPDSQATTSVSFAEFAKASHRVAHAARPITQRADGRDGEVVAVLLQTDSILYIAVLAGLLRAGLVPFPISPRNSAPAVAHLLEKTDCHHILSQEALSSLVSSVQSELSQKSYKLVVDNLYGLNKIFPTIRSGEATSPLEEGTYPTVTRALYDSALYIHSSGSTGYPKPIRQTHRILLQWCQGSIFMEARARGIRWASMALPTFHTIGVWMQIIAPLTSGQPIALYPPQYPAPPVVPNADNVLEYSKLTGCTGVPAVPSFVEYWAQTPSAVEYLASLDVVTFAGGPLARKAGAALVAAGVKLCSVYGATELGSVSKAFDWEERDGRPAAKTLAEWEYIQFSDLTKPLWDPQNDGTFELKFQTCPTHQPAVENLRDVKGYATADLFEPHPSKKSLWRVAGRTDDVIVLSNGEKHVPIPQEGHIGSSTIIMGAVVFGRGREQAGVLVEPRPTYAIDPDNEEEVVAFRNKIWPIVDQANASAPAFGRVFKEMILVTHPSKPLPRAPKGTIIRKQALRLYQEEIEKLYETVERSTDSQGIAPPDSWTARDIETWLLKHATAVNGDVAPSASVDLFEQGFDSLSATFLRNRLIGALRTAKSSLAQAAAPQISQNFVFEYPTIRQLATTVAALIDPAASGSEGMHKGPIDQIREFIDKYSAGFATRTQTSVLASQRELVVFLTGSTGNIGSHILVSLLSDDRISKVYTFDRPSPKARPVERQAGAFKDRGLPCELLSHKKLVSLAGDLNKPFFGLQEDLFHEIKRTVTHIIHNAWNVNFNHPLTSFESQIAGTRNLADLCLQSAQPIHLLFTSSISVALHWDMSRGPVPETLLEDPAVATGNGYASSKYVVEQFLARAAKHGLQVTSLRVGQVCGSNITGAWNTTDWVPIIVKSSMAIGCMPELDGPVSWIPMDAVANIVLDLIVSEEKPAPLLNVVHPRPVPWNEVYSAVNDALDTRLPFVPYHVWISKLEALSVTATPEDLDHIPGLQLLEFLRAIDEASKLKGKAAVEAGGFPFFRTSELEKHSTTARLLPPIDKSHATMWVSYWKKDGYLA</sequence>
<dbReference type="Proteomes" id="UP001148662">
    <property type="component" value="Unassembled WGS sequence"/>
</dbReference>
<accession>A0ACC1T8V8</accession>
<proteinExistence type="predicted"/>
<evidence type="ECO:0000313" key="1">
    <source>
        <dbReference type="EMBL" id="KAJ3555784.1"/>
    </source>
</evidence>
<comment type="caution">
    <text evidence="1">The sequence shown here is derived from an EMBL/GenBank/DDBJ whole genome shotgun (WGS) entry which is preliminary data.</text>
</comment>